<feature type="transmembrane region" description="Helical" evidence="7">
    <location>
        <begin position="9"/>
        <end position="30"/>
    </location>
</feature>
<organism evidence="10 11">
    <name type="scientific">Flavobacterium chilense</name>
    <dbReference type="NCBI Taxonomy" id="946677"/>
    <lineage>
        <taxon>Bacteria</taxon>
        <taxon>Pseudomonadati</taxon>
        <taxon>Bacteroidota</taxon>
        <taxon>Flavobacteriia</taxon>
        <taxon>Flavobacteriales</taxon>
        <taxon>Flavobacteriaceae</taxon>
        <taxon>Flavobacterium</taxon>
    </lineage>
</organism>
<dbReference type="SMART" id="SM00382">
    <property type="entry name" value="AAA"/>
    <property type="match status" value="1"/>
</dbReference>
<feature type="transmembrane region" description="Helical" evidence="7">
    <location>
        <begin position="259"/>
        <end position="277"/>
    </location>
</feature>
<keyword evidence="4 10" id="KW-0067">ATP-binding</keyword>
<dbReference type="InterPro" id="IPR027417">
    <property type="entry name" value="P-loop_NTPase"/>
</dbReference>
<dbReference type="SUPFAM" id="SSF52540">
    <property type="entry name" value="P-loop containing nucleoside triphosphate hydrolases"/>
    <property type="match status" value="1"/>
</dbReference>
<evidence type="ECO:0000256" key="7">
    <source>
        <dbReference type="SAM" id="Phobius"/>
    </source>
</evidence>
<evidence type="ECO:0000313" key="11">
    <source>
        <dbReference type="Proteomes" id="UP000184028"/>
    </source>
</evidence>
<keyword evidence="5 7" id="KW-1133">Transmembrane helix</keyword>
<keyword evidence="6 7" id="KW-0472">Membrane</keyword>
<dbReference type="OrthoDB" id="846150at2"/>
<dbReference type="NCBIfam" id="TIGR01194">
    <property type="entry name" value="cyc_pep_trnsptr"/>
    <property type="match status" value="1"/>
</dbReference>
<dbReference type="SUPFAM" id="SSF90123">
    <property type="entry name" value="ABC transporter transmembrane region"/>
    <property type="match status" value="1"/>
</dbReference>
<protein>
    <submittedName>
        <fullName evidence="10">Putative ATP-binding cassette transporter</fullName>
    </submittedName>
</protein>
<dbReference type="EMBL" id="FRBT01000001">
    <property type="protein sequence ID" value="SHL04211.1"/>
    <property type="molecule type" value="Genomic_DNA"/>
</dbReference>
<accession>A0A1M6XE55</accession>
<dbReference type="AlphaFoldDB" id="A0A1M6XE55"/>
<dbReference type="GO" id="GO:0140359">
    <property type="term" value="F:ABC-type transporter activity"/>
    <property type="evidence" value="ECO:0007669"/>
    <property type="project" value="InterPro"/>
</dbReference>
<gene>
    <name evidence="10" type="ORF">SAMN05444484_101103</name>
</gene>
<dbReference type="GO" id="GO:1904680">
    <property type="term" value="F:peptide transmembrane transporter activity"/>
    <property type="evidence" value="ECO:0007669"/>
    <property type="project" value="InterPro"/>
</dbReference>
<evidence type="ECO:0000256" key="1">
    <source>
        <dbReference type="ARBA" id="ARBA00004651"/>
    </source>
</evidence>
<evidence type="ECO:0000259" key="8">
    <source>
        <dbReference type="PROSITE" id="PS50893"/>
    </source>
</evidence>
<evidence type="ECO:0000256" key="3">
    <source>
        <dbReference type="ARBA" id="ARBA00022741"/>
    </source>
</evidence>
<dbReference type="Pfam" id="PF00005">
    <property type="entry name" value="ABC_tran"/>
    <property type="match status" value="1"/>
</dbReference>
<sequence length="551" mass="64135">MIKLKLKELLYIVFYALSNTILSFGIIYIINSTVSGKVEFQNDYMGIVFVATVVYTYLLNINFQKWLNKLTYDILYKNEELIFYKILKAPLLTLERLGSQRFYTTIEDLRVFSSFPEVVTHTFNSLLMLILCLVYLFTLSVPSAIIVVVLIIVVAFIYFFVINKMAPLVDKLRKYNESYFKYVEDVIKGFKGLKLSSHRSDNLMNKFLAPNRRLAKDLDFNVNFVFLSINLISQYGLYLIIGTILFLLPVFDLLKREDVITYVMILMFISGPINNLINMQRVYTRLFVGKNRIRKFLNDFDISAEDLIETDNKTNEEIDFNELEFENIHFNYQNNSLENSFSLGPVNLSVQKGETIFVIGGNGSGKSTFINILTGLYKPSVGKIILDNQIADKDNPVQNLISAVFTDNYIYSNNYDNYSLENNKRYQELLEVMELDKIILDDKEDSARRNFSKGQSKRMSLIFALLENKPILVLDEWAADQDPHFRKYFYENLLPKLKNEGKTIIAVTHDDAYFKHADRIIKFDYGQIVKDFNVKEESLNSESLWYTEINN</sequence>
<feature type="transmembrane region" description="Helical" evidence="7">
    <location>
        <begin position="222"/>
        <end position="247"/>
    </location>
</feature>
<feature type="transmembrane region" description="Helical" evidence="7">
    <location>
        <begin position="118"/>
        <end position="138"/>
    </location>
</feature>
<dbReference type="GO" id="GO:0015833">
    <property type="term" value="P:peptide transport"/>
    <property type="evidence" value="ECO:0007669"/>
    <property type="project" value="InterPro"/>
</dbReference>
<dbReference type="Gene3D" id="3.40.50.300">
    <property type="entry name" value="P-loop containing nucleotide triphosphate hydrolases"/>
    <property type="match status" value="1"/>
</dbReference>
<dbReference type="InterPro" id="IPR036640">
    <property type="entry name" value="ABC1_TM_sf"/>
</dbReference>
<dbReference type="PANTHER" id="PTHR24221">
    <property type="entry name" value="ATP-BINDING CASSETTE SUB-FAMILY B"/>
    <property type="match status" value="1"/>
</dbReference>
<evidence type="ECO:0000256" key="2">
    <source>
        <dbReference type="ARBA" id="ARBA00022692"/>
    </source>
</evidence>
<dbReference type="CDD" id="cd03228">
    <property type="entry name" value="ABCC_MRP_Like"/>
    <property type="match status" value="1"/>
</dbReference>
<dbReference type="InterPro" id="IPR005898">
    <property type="entry name" value="Cyc_pep_transpt_SyrD/YojI"/>
</dbReference>
<dbReference type="GO" id="GO:0005886">
    <property type="term" value="C:plasma membrane"/>
    <property type="evidence" value="ECO:0007669"/>
    <property type="project" value="UniProtKB-SubCell"/>
</dbReference>
<feature type="domain" description="ABC transporter" evidence="8">
    <location>
        <begin position="323"/>
        <end position="550"/>
    </location>
</feature>
<dbReference type="GO" id="GO:0034040">
    <property type="term" value="F:ATPase-coupled lipid transmembrane transporter activity"/>
    <property type="evidence" value="ECO:0007669"/>
    <property type="project" value="TreeGrafter"/>
</dbReference>
<feature type="transmembrane region" description="Helical" evidence="7">
    <location>
        <begin position="144"/>
        <end position="163"/>
    </location>
</feature>
<evidence type="ECO:0000256" key="6">
    <source>
        <dbReference type="ARBA" id="ARBA00023136"/>
    </source>
</evidence>
<evidence type="ECO:0000256" key="5">
    <source>
        <dbReference type="ARBA" id="ARBA00022989"/>
    </source>
</evidence>
<proteinExistence type="predicted"/>
<evidence type="ECO:0000259" key="9">
    <source>
        <dbReference type="PROSITE" id="PS50929"/>
    </source>
</evidence>
<keyword evidence="2 7" id="KW-0812">Transmembrane</keyword>
<dbReference type="PROSITE" id="PS50929">
    <property type="entry name" value="ABC_TM1F"/>
    <property type="match status" value="1"/>
</dbReference>
<keyword evidence="11" id="KW-1185">Reference proteome</keyword>
<dbReference type="STRING" id="946677.SAMN05444484_101103"/>
<dbReference type="Gene3D" id="1.20.1560.10">
    <property type="entry name" value="ABC transporter type 1, transmembrane domain"/>
    <property type="match status" value="1"/>
</dbReference>
<dbReference type="GO" id="GO:0005524">
    <property type="term" value="F:ATP binding"/>
    <property type="evidence" value="ECO:0007669"/>
    <property type="project" value="UniProtKB-KW"/>
</dbReference>
<dbReference type="InterPro" id="IPR003439">
    <property type="entry name" value="ABC_transporter-like_ATP-bd"/>
</dbReference>
<name>A0A1M6XE55_9FLAO</name>
<reference evidence="11" key="1">
    <citation type="submission" date="2016-11" db="EMBL/GenBank/DDBJ databases">
        <authorList>
            <person name="Varghese N."/>
            <person name="Submissions S."/>
        </authorList>
    </citation>
    <scope>NUCLEOTIDE SEQUENCE [LARGE SCALE GENOMIC DNA]</scope>
    <source>
        <strain evidence="11">DSM 24724</strain>
    </source>
</reference>
<dbReference type="InterPro" id="IPR039421">
    <property type="entry name" value="Type_1_exporter"/>
</dbReference>
<dbReference type="GO" id="GO:0016887">
    <property type="term" value="F:ATP hydrolysis activity"/>
    <property type="evidence" value="ECO:0007669"/>
    <property type="project" value="InterPro"/>
</dbReference>
<dbReference type="Proteomes" id="UP000184028">
    <property type="component" value="Unassembled WGS sequence"/>
</dbReference>
<dbReference type="PANTHER" id="PTHR24221:SF654">
    <property type="entry name" value="ATP-BINDING CASSETTE SUB-FAMILY B MEMBER 6"/>
    <property type="match status" value="1"/>
</dbReference>
<evidence type="ECO:0000313" key="10">
    <source>
        <dbReference type="EMBL" id="SHL04211.1"/>
    </source>
</evidence>
<feature type="domain" description="ABC transmembrane type-1" evidence="9">
    <location>
        <begin position="9"/>
        <end position="285"/>
    </location>
</feature>
<comment type="subcellular location">
    <subcellularLocation>
        <location evidence="1">Cell membrane</location>
        <topology evidence="1">Multi-pass membrane protein</topology>
    </subcellularLocation>
</comment>
<dbReference type="InterPro" id="IPR011527">
    <property type="entry name" value="ABC1_TM_dom"/>
</dbReference>
<feature type="transmembrane region" description="Helical" evidence="7">
    <location>
        <begin position="42"/>
        <end position="59"/>
    </location>
</feature>
<keyword evidence="3" id="KW-0547">Nucleotide-binding</keyword>
<dbReference type="InterPro" id="IPR003593">
    <property type="entry name" value="AAA+_ATPase"/>
</dbReference>
<evidence type="ECO:0000256" key="4">
    <source>
        <dbReference type="ARBA" id="ARBA00022840"/>
    </source>
</evidence>
<dbReference type="PROSITE" id="PS50893">
    <property type="entry name" value="ABC_TRANSPORTER_2"/>
    <property type="match status" value="1"/>
</dbReference>
<dbReference type="RefSeq" id="WP_068843427.1">
    <property type="nucleotide sequence ID" value="NZ_FRBT01000001.1"/>
</dbReference>